<sequence length="1609" mass="176513">MSKRQFKSQASSGRLGGFGGFGSSGFGSGQSSVLSYIQEPADYSGITDSNIVVAFKNLSKKDSTTKAKALEDLQASLAIVEGDVEDAIINAWVKQYPRLSIDSARRVRQLAHQYTGQLGVKCGKRIAKQLPKIAGPWLAGTFDSDRSVSKAAEEALNTVFSSPEKIQGLRKTFQESILEYSRDAILNETVGTLSDERSINADDAKATYARVVSTAILNISSLLSNLPSSEVDKQRHTYEAVLGEKGLWDFVSHEDSSVRKAIHQLVQLCLQKESGLIEANLGAVSTAYIYKGLASDQTGSSLSFVQTIYALTTAVPTVWTSAYTGKKSALGRLRQCLKNGAYSGPAGYWDVMASVLQILPAEILPKTYDEVSDVLLAARDGVSKKEERFNASSSWPVYFTLVDKLTQSSMSEDVDNLLGAFAMPPVTQYLYQSDESTRWTISGAKPANVVSKVGTIHRLPPLLEQKWPALANKLVEIAKLSQPEQSKDFEKSQKHVATTGERWAELQREFFANDYGFPDSLRAIFIHANTTILRESIALLENRNGKPWGAAAIVEQQLRTCAAVLLQDQEYHQILLEFVANVLPKIFLGPSQRHLVRFILALHKDPDFGKLFNAIISHILEESSATNDAKAKAVHALFPAHVPQPAVSLAQEHAPLQSFLHSQTGGNDEATQALFASLLKLGAVTQTTSDTVLAALTESLSLDGAPREHGLSTLQQLARTNQSTVRGFMSTARGEEMLPAVVRLKDSSVESVADSAADLASLLTASYAEAPAETKYGLILQSLEKVSHSSLPIESVLDLASKVFESEIDTQNVKEGLPSITIWRQAIWDALTTPKSSLTILSPFGGALHLVKPAEVTTHPQYDNEGLSQAMRIAIFYVAILKKISRSTLPEQDGVSLLALLNICVHLAEDGTSISGANHLWQPSQARVLEQEIMDFVSGANELLRAYWDTAATGVESKSQLSLFDELDSIATEHKDSTLAYYAALAAARAHENIFELHGSTAAQSKASEDELRIKRNAKDPLALLSYIVGFAQPLTDSPLLMRLCNEAVADLTQLQLESDVHRGLETLVLLNVILHTQPDFVDTIAKPRLIFLVKHIIPWLASDASLIIKAEVCKTLTALLPAMADMYGEQWGQIVGALVSLWSSTTDSFATGDAVESAILMTHATLKLYAALRKLGASEESNDDLIEALKDHDAPLRQGLLSLLKAGNGISDLEHQPRMATNELLARQILQTSSTPLSNAEELFPLLCAPSQAITGAAFELLHQQIPRAQEQVSLDAALDNRKAALPDELLSLVMQAPDLDALDEDAFEVTVPLPLQGYLYAWQLVFDHFQGSSFRVKGDYVEQLKEGGYLNELLELTFNLLRLNSGHPVDASTFNLLEYSSGLQATPEKEVQALLAHLFYLSLSHLPSLVKNYLNNEIKSRQAPKMIETWTAKYISPLIIEQSLTEVSQWSEKTVASDPDYEAMTIKTNLRGKEIYVSYQIDEQTMAMKIVLPEAYPLQVAKPESINRVAVTEQKWRAWLMNCQGTITFSNGNIPDALTSFRKNVSGALKGHVECAICYSIINEAKELPTKRCPTCKNMFHNACLFKWFRSSNSSTCPLCRQPYHYT</sequence>
<accession>M3D438</accession>
<comment type="function">
    <text evidence="14">E3 ubiquitin-protein ligase component of the ribosome quality control complex (RQC), a ribosome-associated complex that mediates ubiquitination and extraction of incompletely synthesized nascent chains for proteasomal degradation. Mediates ubiquitination of proteins derived from mRNAs lacking stop codons (non-stop proteins) and other translation arrest products induced by poly-lysine sequences and tandem rare codons. Ubiquitination leads to CDC48 recruitment for extraction and degradation of the incomplete translation product. May indirectly play a role in chromatin function and transcription.</text>
</comment>
<comment type="function">
    <text evidence="16">E3 ubiquitin-protein ligase. Component of the ribosome quality control complex (RQC), a ribosome-associated complex that mediates ubiquitination and extraction of incompletely synthesized nascent chains for proteasomal degradation.</text>
</comment>
<evidence type="ECO:0000259" key="17">
    <source>
        <dbReference type="PROSITE" id="PS50089"/>
    </source>
</evidence>
<reference evidence="18 19" key="1">
    <citation type="journal article" date="2012" name="PLoS Pathog.">
        <title>Diverse lifestyles and strategies of plant pathogenesis encoded in the genomes of eighteen Dothideomycetes fungi.</title>
        <authorList>
            <person name="Ohm R.A."/>
            <person name="Feau N."/>
            <person name="Henrissat B."/>
            <person name="Schoch C.L."/>
            <person name="Horwitz B.A."/>
            <person name="Barry K.W."/>
            <person name="Condon B.J."/>
            <person name="Copeland A.C."/>
            <person name="Dhillon B."/>
            <person name="Glaser F."/>
            <person name="Hesse C.N."/>
            <person name="Kosti I."/>
            <person name="LaButti K."/>
            <person name="Lindquist E.A."/>
            <person name="Lucas S."/>
            <person name="Salamov A.A."/>
            <person name="Bradshaw R.E."/>
            <person name="Ciuffetti L."/>
            <person name="Hamelin R.C."/>
            <person name="Kema G.H.J."/>
            <person name="Lawrence C."/>
            <person name="Scott J.A."/>
            <person name="Spatafora J.W."/>
            <person name="Turgeon B.G."/>
            <person name="de Wit P.J.G.M."/>
            <person name="Zhong S."/>
            <person name="Goodwin S.B."/>
            <person name="Grigoriev I.V."/>
        </authorList>
    </citation>
    <scope>NUCLEOTIDE SEQUENCE [LARGE SCALE GENOMIC DNA]</scope>
    <source>
        <strain evidence="18 19">SO2202</strain>
    </source>
</reference>
<dbReference type="InterPro" id="IPR016024">
    <property type="entry name" value="ARM-type_fold"/>
</dbReference>
<comment type="similarity">
    <text evidence="4 16">Belongs to the LTN1 family.</text>
</comment>
<dbReference type="PANTHER" id="PTHR12389">
    <property type="entry name" value="ZINC FINGER PROTEIN 294"/>
    <property type="match status" value="1"/>
</dbReference>
<dbReference type="GO" id="GO:0072344">
    <property type="term" value="P:rescue of stalled ribosome"/>
    <property type="evidence" value="ECO:0007669"/>
    <property type="project" value="UniProtKB-UniRule"/>
</dbReference>
<evidence type="ECO:0000313" key="19">
    <source>
        <dbReference type="Proteomes" id="UP000016931"/>
    </source>
</evidence>
<evidence type="ECO:0000256" key="12">
    <source>
        <dbReference type="ARBA" id="ARBA00022786"/>
    </source>
</evidence>
<evidence type="ECO:0000256" key="10">
    <source>
        <dbReference type="ARBA" id="ARBA00022737"/>
    </source>
</evidence>
<dbReference type="OMA" id="IYGSHWE"/>
<dbReference type="InterPro" id="IPR054477">
    <property type="entry name" value="LTN1_E3_ligase_6th"/>
</dbReference>
<comment type="pathway">
    <text evidence="3 16">Protein modification; protein ubiquitination.</text>
</comment>
<dbReference type="RefSeq" id="XP_016761071.1">
    <property type="nucleotide sequence ID" value="XM_016908092.1"/>
</dbReference>
<gene>
    <name evidence="18" type="ORF">SEPMUDRAFT_163961</name>
</gene>
<dbReference type="InterPro" id="IPR001841">
    <property type="entry name" value="Znf_RING"/>
</dbReference>
<evidence type="ECO:0000256" key="13">
    <source>
        <dbReference type="ARBA" id="ARBA00022833"/>
    </source>
</evidence>
<evidence type="ECO:0000256" key="8">
    <source>
        <dbReference type="ARBA" id="ARBA00022679"/>
    </source>
</evidence>
<dbReference type="SUPFAM" id="SSF57850">
    <property type="entry name" value="RING/U-box"/>
    <property type="match status" value="1"/>
</dbReference>
<evidence type="ECO:0000256" key="2">
    <source>
        <dbReference type="ARBA" id="ARBA00004514"/>
    </source>
</evidence>
<evidence type="ECO:0000256" key="1">
    <source>
        <dbReference type="ARBA" id="ARBA00000900"/>
    </source>
</evidence>
<dbReference type="GO" id="GO:1990116">
    <property type="term" value="P:ribosome-associated ubiquitin-dependent protein catabolic process"/>
    <property type="evidence" value="ECO:0007669"/>
    <property type="project" value="UniProtKB-UniRule"/>
</dbReference>
<dbReference type="InterPro" id="IPR039795">
    <property type="entry name" value="LTN1/Rkr1"/>
</dbReference>
<comment type="subcellular location">
    <subcellularLocation>
        <location evidence="2">Cytoplasm</location>
        <location evidence="2">Cytosol</location>
    </subcellularLocation>
</comment>
<dbReference type="InterPro" id="IPR054476">
    <property type="entry name" value="Ltn1_N"/>
</dbReference>
<dbReference type="Proteomes" id="UP000016931">
    <property type="component" value="Unassembled WGS sequence"/>
</dbReference>
<evidence type="ECO:0000256" key="3">
    <source>
        <dbReference type="ARBA" id="ARBA00004906"/>
    </source>
</evidence>
<dbReference type="eggNOG" id="KOG0803">
    <property type="taxonomic scope" value="Eukaryota"/>
</dbReference>
<dbReference type="SMART" id="SM00744">
    <property type="entry name" value="RINGv"/>
    <property type="match status" value="1"/>
</dbReference>
<name>M3D438_SPHMS</name>
<dbReference type="GO" id="GO:0043023">
    <property type="term" value="F:ribosomal large subunit binding"/>
    <property type="evidence" value="ECO:0007669"/>
    <property type="project" value="TreeGrafter"/>
</dbReference>
<proteinExistence type="inferred from homology"/>
<dbReference type="InterPro" id="IPR011989">
    <property type="entry name" value="ARM-like"/>
</dbReference>
<dbReference type="GO" id="GO:1990112">
    <property type="term" value="C:RQC complex"/>
    <property type="evidence" value="ECO:0007669"/>
    <property type="project" value="UniProtKB-UniRule"/>
</dbReference>
<keyword evidence="7" id="KW-0963">Cytoplasm</keyword>
<dbReference type="Pfam" id="PF13639">
    <property type="entry name" value="zf-RING_2"/>
    <property type="match status" value="1"/>
</dbReference>
<dbReference type="OrthoDB" id="6108at2759"/>
<dbReference type="InterPro" id="IPR039804">
    <property type="entry name" value="RING-CH-C4HC3_LTN1"/>
</dbReference>
<dbReference type="Pfam" id="PF23009">
    <property type="entry name" value="UBC_like"/>
    <property type="match status" value="1"/>
</dbReference>
<dbReference type="HOGENOM" id="CLU_000471_0_0_1"/>
<evidence type="ECO:0000256" key="6">
    <source>
        <dbReference type="ARBA" id="ARBA00017157"/>
    </source>
</evidence>
<evidence type="ECO:0000256" key="7">
    <source>
        <dbReference type="ARBA" id="ARBA00022490"/>
    </source>
</evidence>
<keyword evidence="12 16" id="KW-0833">Ubl conjugation pathway</keyword>
<dbReference type="FunFam" id="3.30.40.10:FF:000038">
    <property type="entry name" value="E3 ubiquitin-protein ligase listerin"/>
    <property type="match status" value="1"/>
</dbReference>
<dbReference type="InterPro" id="IPR013083">
    <property type="entry name" value="Znf_RING/FYVE/PHD"/>
</dbReference>
<keyword evidence="19" id="KW-1185">Reference proteome</keyword>
<evidence type="ECO:0000256" key="9">
    <source>
        <dbReference type="ARBA" id="ARBA00022723"/>
    </source>
</evidence>
<keyword evidence="10" id="KW-0677">Repeat</keyword>
<keyword evidence="8 16" id="KW-0808">Transferase</keyword>
<keyword evidence="13 16" id="KW-0862">Zinc</keyword>
<dbReference type="Gene3D" id="3.30.40.10">
    <property type="entry name" value="Zinc/RING finger domain, C3HC4 (zinc finger)"/>
    <property type="match status" value="1"/>
</dbReference>
<feature type="domain" description="RING-type" evidence="17">
    <location>
        <begin position="1557"/>
        <end position="1603"/>
    </location>
</feature>
<evidence type="ECO:0000256" key="5">
    <source>
        <dbReference type="ARBA" id="ARBA00012483"/>
    </source>
</evidence>
<evidence type="ECO:0000313" key="18">
    <source>
        <dbReference type="EMBL" id="EMF12950.1"/>
    </source>
</evidence>
<dbReference type="EMBL" id="KB456264">
    <property type="protein sequence ID" value="EMF12950.1"/>
    <property type="molecule type" value="Genomic_DNA"/>
</dbReference>
<dbReference type="SUPFAM" id="SSF48371">
    <property type="entry name" value="ARM repeat"/>
    <property type="match status" value="1"/>
</dbReference>
<dbReference type="GO" id="GO:0061630">
    <property type="term" value="F:ubiquitin protein ligase activity"/>
    <property type="evidence" value="ECO:0007669"/>
    <property type="project" value="UniProtKB-UniRule"/>
</dbReference>
<evidence type="ECO:0000256" key="4">
    <source>
        <dbReference type="ARBA" id="ARBA00007997"/>
    </source>
</evidence>
<dbReference type="CDD" id="cd16491">
    <property type="entry name" value="RING-CH-C4HC3_LTN1"/>
    <property type="match status" value="1"/>
</dbReference>
<dbReference type="GO" id="GO:0005829">
    <property type="term" value="C:cytosol"/>
    <property type="evidence" value="ECO:0007669"/>
    <property type="project" value="UniProtKB-SubCell"/>
</dbReference>
<dbReference type="SMART" id="SM01197">
    <property type="entry name" value="FANCL_C"/>
    <property type="match status" value="1"/>
</dbReference>
<keyword evidence="11 15" id="KW-0863">Zinc-finger</keyword>
<comment type="subunit">
    <text evidence="16">Component of the ribosome quality control complex (RQC).</text>
</comment>
<evidence type="ECO:0000256" key="14">
    <source>
        <dbReference type="ARBA" id="ARBA00055150"/>
    </source>
</evidence>
<dbReference type="PROSITE" id="PS50089">
    <property type="entry name" value="ZF_RING_2"/>
    <property type="match status" value="1"/>
</dbReference>
<dbReference type="Pfam" id="PF22958">
    <property type="entry name" value="Ltn1_1st"/>
    <property type="match status" value="1"/>
</dbReference>
<dbReference type="InterPro" id="IPR054478">
    <property type="entry name" value="LTN1_UBC"/>
</dbReference>
<dbReference type="SMART" id="SM00184">
    <property type="entry name" value="RING"/>
    <property type="match status" value="1"/>
</dbReference>
<comment type="catalytic activity">
    <reaction evidence="1 16">
        <text>S-ubiquitinyl-[E2 ubiquitin-conjugating enzyme]-L-cysteine + [acceptor protein]-L-lysine = [E2 ubiquitin-conjugating enzyme]-L-cysteine + N(6)-ubiquitinyl-[acceptor protein]-L-lysine.</text>
        <dbReference type="EC" id="2.3.2.27"/>
    </reaction>
</comment>
<protein>
    <recommendedName>
        <fullName evidence="6 16">E3 ubiquitin-protein ligase listerin</fullName>
        <ecNumber evidence="5 16">2.3.2.27</ecNumber>
    </recommendedName>
    <alternativeName>
        <fullName evidence="16">RING-type E3 ubiquitin transferase listerin</fullName>
    </alternativeName>
</protein>
<dbReference type="GeneID" id="27905229"/>
<dbReference type="PANTHER" id="PTHR12389:SF0">
    <property type="entry name" value="E3 UBIQUITIN-PROTEIN LIGASE LISTERIN"/>
    <property type="match status" value="1"/>
</dbReference>
<dbReference type="InterPro" id="IPR011016">
    <property type="entry name" value="Znf_RING-CH"/>
</dbReference>
<keyword evidence="9 16" id="KW-0479">Metal-binding</keyword>
<dbReference type="GO" id="GO:0008270">
    <property type="term" value="F:zinc ion binding"/>
    <property type="evidence" value="ECO:0007669"/>
    <property type="project" value="UniProtKB-KW"/>
</dbReference>
<dbReference type="GO" id="GO:0016567">
    <property type="term" value="P:protein ubiquitination"/>
    <property type="evidence" value="ECO:0007669"/>
    <property type="project" value="UniProtKB-UniPathway"/>
</dbReference>
<dbReference type="EC" id="2.3.2.27" evidence="5 16"/>
<dbReference type="UniPathway" id="UPA00143"/>
<dbReference type="STRING" id="692275.M3D438"/>
<dbReference type="Gene3D" id="1.25.10.10">
    <property type="entry name" value="Leucine-rich Repeat Variant"/>
    <property type="match status" value="1"/>
</dbReference>
<evidence type="ECO:0000256" key="16">
    <source>
        <dbReference type="RuleBase" id="RU367090"/>
    </source>
</evidence>
<evidence type="ECO:0000256" key="11">
    <source>
        <dbReference type="ARBA" id="ARBA00022771"/>
    </source>
</evidence>
<dbReference type="Pfam" id="PF22999">
    <property type="entry name" value="LTN1_E3_ligase_6th"/>
    <property type="match status" value="1"/>
</dbReference>
<organism evidence="18 19">
    <name type="scientific">Sphaerulina musiva (strain SO2202)</name>
    <name type="common">Poplar stem canker fungus</name>
    <name type="synonym">Septoria musiva</name>
    <dbReference type="NCBI Taxonomy" id="692275"/>
    <lineage>
        <taxon>Eukaryota</taxon>
        <taxon>Fungi</taxon>
        <taxon>Dikarya</taxon>
        <taxon>Ascomycota</taxon>
        <taxon>Pezizomycotina</taxon>
        <taxon>Dothideomycetes</taxon>
        <taxon>Dothideomycetidae</taxon>
        <taxon>Mycosphaerellales</taxon>
        <taxon>Mycosphaerellaceae</taxon>
        <taxon>Sphaerulina</taxon>
    </lineage>
</organism>
<evidence type="ECO:0000256" key="15">
    <source>
        <dbReference type="PROSITE-ProRule" id="PRU00175"/>
    </source>
</evidence>